<organism evidence="4">
    <name type="scientific">Nippostrongylus brasiliensis</name>
    <name type="common">Rat hookworm</name>
    <dbReference type="NCBI Taxonomy" id="27835"/>
    <lineage>
        <taxon>Eukaryota</taxon>
        <taxon>Metazoa</taxon>
        <taxon>Ecdysozoa</taxon>
        <taxon>Nematoda</taxon>
        <taxon>Chromadorea</taxon>
        <taxon>Rhabditida</taxon>
        <taxon>Rhabditina</taxon>
        <taxon>Rhabditomorpha</taxon>
        <taxon>Strongyloidea</taxon>
        <taxon>Heligmosomidae</taxon>
        <taxon>Nippostrongylus</taxon>
    </lineage>
</organism>
<feature type="region of interest" description="Disordered" evidence="1">
    <location>
        <begin position="139"/>
        <end position="159"/>
    </location>
</feature>
<sequence>MVRTYSYNPSTQGNAFQPFITESSPSSSSFTPSTPPCEVKRRENVELVPAQQRTVISTERCLCGPGFSSYAMPFHSPHIDPVGSIVGLRVLYVDGKLCYVPVEPQLNYMINQQFGNGFCAHHAGNLATVQMMDNSYNERKHGEQRGGQSTDEADVCNDSRLGTWTGEQRTRRWSTMDTLTSTAEIRSKAFESVIINTRTSNGNTKERTAALIPYNAISASMPNLSKRNLSESEQHKLDLLKQIEENKRRRELEKEQERLEEEREMQRIERYNEKIRREKEEEERAVRERARLAEKRNTQAYESRPPRQQRRMSSPRHEPPRSPSPNEAPRLEWWEKKPSWQQRAEDERVIPNAGSKPPRTPSHRTNSSRHSSSNYDPVASVENHKSEREGSRAQRRSQTPADHRASSAASEKRTSTRDSRRMSRHDSQTSIRSTERHLLEPAEDQGFDGNVAKCVLVSLFNHRIRVLKVKTK</sequence>
<dbReference type="EMBL" id="UYSL01022191">
    <property type="protein sequence ID" value="VDL80014.1"/>
    <property type="molecule type" value="Genomic_DNA"/>
</dbReference>
<reference evidence="4" key="1">
    <citation type="submission" date="2016-04" db="UniProtKB">
        <authorList>
            <consortium name="WormBaseParasite"/>
        </authorList>
    </citation>
    <scope>IDENTIFICATION</scope>
</reference>
<feature type="region of interest" description="Disordered" evidence="1">
    <location>
        <begin position="278"/>
        <end position="438"/>
    </location>
</feature>
<dbReference type="Proteomes" id="UP000271162">
    <property type="component" value="Unassembled WGS sequence"/>
</dbReference>
<dbReference type="STRING" id="27835.A0A158R2P0"/>
<protein>
    <submittedName>
        <fullName evidence="2 4">Uncharacterized protein</fullName>
    </submittedName>
</protein>
<evidence type="ECO:0000256" key="1">
    <source>
        <dbReference type="SAM" id="MobiDB-lite"/>
    </source>
</evidence>
<evidence type="ECO:0000313" key="4">
    <source>
        <dbReference type="WBParaSite" id="NBR_0001641801-mRNA-1"/>
    </source>
</evidence>
<feature type="compositionally biased region" description="Basic and acidic residues" evidence="1">
    <location>
        <begin position="278"/>
        <end position="297"/>
    </location>
</feature>
<feature type="compositionally biased region" description="Low complexity" evidence="1">
    <location>
        <begin position="23"/>
        <end position="32"/>
    </location>
</feature>
<evidence type="ECO:0000313" key="2">
    <source>
        <dbReference type="EMBL" id="VDL80014.1"/>
    </source>
</evidence>
<feature type="compositionally biased region" description="Low complexity" evidence="1">
    <location>
        <begin position="363"/>
        <end position="374"/>
    </location>
</feature>
<feature type="region of interest" description="Disordered" evidence="1">
    <location>
        <begin position="16"/>
        <end position="38"/>
    </location>
</feature>
<accession>A0A158R2P0</accession>
<name>A0A158R2P0_NIPBR</name>
<dbReference type="WBParaSite" id="NBR_0001641801-mRNA-1">
    <property type="protein sequence ID" value="NBR_0001641801-mRNA-1"/>
    <property type="gene ID" value="NBR_0001641801"/>
</dbReference>
<proteinExistence type="predicted"/>
<evidence type="ECO:0000313" key="3">
    <source>
        <dbReference type="Proteomes" id="UP000271162"/>
    </source>
</evidence>
<keyword evidence="3" id="KW-1185">Reference proteome</keyword>
<reference evidence="2 3" key="2">
    <citation type="submission" date="2018-11" db="EMBL/GenBank/DDBJ databases">
        <authorList>
            <consortium name="Pathogen Informatics"/>
        </authorList>
    </citation>
    <scope>NUCLEOTIDE SEQUENCE [LARGE SCALE GENOMIC DNA]</scope>
</reference>
<dbReference type="AlphaFoldDB" id="A0A158R2P0"/>
<feature type="compositionally biased region" description="Basic and acidic residues" evidence="1">
    <location>
        <begin position="401"/>
        <end position="438"/>
    </location>
</feature>
<gene>
    <name evidence="2" type="ORF">NBR_LOCUS16419</name>
</gene>
<feature type="compositionally biased region" description="Basic and acidic residues" evidence="1">
    <location>
        <begin position="329"/>
        <end position="349"/>
    </location>
</feature>
<feature type="compositionally biased region" description="Basic and acidic residues" evidence="1">
    <location>
        <begin position="382"/>
        <end position="392"/>
    </location>
</feature>